<protein>
    <submittedName>
        <fullName evidence="1">Uncharacterized protein</fullName>
    </submittedName>
</protein>
<accession>U6FE05</accession>
<sequence length="32" mass="3597">MELSEETKMKLWVTTDAISGGQTKKKVSRAKD</sequence>
<dbReference type="HOGENOM" id="CLU_221087_0_0_9"/>
<reference evidence="1" key="1">
    <citation type="submission" date="2013-09" db="EMBL/GenBank/DDBJ databases">
        <title>Draft Genome Sequence of five Lactobacillus helveticus strains CIRM-BIA 101T, 103, 104, 951 and 953 isolated from milk product.</title>
        <authorList>
            <person name="Valence F."/>
            <person name="Chuat V."/>
            <person name="Ma L."/>
            <person name="Creno S."/>
            <person name="Falentin H."/>
            <person name="Lortal S."/>
            <person name="Bizet C."/>
            <person name="Clermont D."/>
            <person name="Loux V."/>
            <person name="Bouchier C."/>
            <person name="Cousin S."/>
        </authorList>
    </citation>
    <scope>NUCLEOTIDE SEQUENCE [LARGE SCALE GENOMIC DNA]</scope>
    <source>
        <strain evidence="1">CIRM-BIA 104</strain>
    </source>
</reference>
<organism evidence="1 2">
    <name type="scientific">Lactobacillus helveticus CIRM-BIA 104</name>
    <dbReference type="NCBI Taxonomy" id="1226333"/>
    <lineage>
        <taxon>Bacteria</taxon>
        <taxon>Bacillati</taxon>
        <taxon>Bacillota</taxon>
        <taxon>Bacilli</taxon>
        <taxon>Lactobacillales</taxon>
        <taxon>Lactobacillaceae</taxon>
        <taxon>Lactobacillus</taxon>
    </lineage>
</organism>
<dbReference type="Proteomes" id="UP000017247">
    <property type="component" value="Unassembled WGS sequence"/>
</dbReference>
<dbReference type="EMBL" id="CBUL010000131">
    <property type="protein sequence ID" value="CDI60796.1"/>
    <property type="molecule type" value="Genomic_DNA"/>
</dbReference>
<evidence type="ECO:0000313" key="1">
    <source>
        <dbReference type="EMBL" id="CDI60796.1"/>
    </source>
</evidence>
<dbReference type="AlphaFoldDB" id="U6FE05"/>
<comment type="caution">
    <text evidence="1">The sequence shown here is derived from an EMBL/GenBank/DDBJ whole genome shotgun (WGS) entry which is preliminary data.</text>
</comment>
<gene>
    <name evidence="1" type="ORF">LHCIRMBIA104_00484</name>
</gene>
<name>U6FE05_LACHE</name>
<evidence type="ECO:0000313" key="2">
    <source>
        <dbReference type="Proteomes" id="UP000017247"/>
    </source>
</evidence>
<proteinExistence type="predicted"/>